<dbReference type="PROSITE" id="PS00893">
    <property type="entry name" value="NUDIX_BOX"/>
    <property type="match status" value="1"/>
</dbReference>
<dbReference type="PhylomeDB" id="Q2JC05"/>
<evidence type="ECO:0000259" key="3">
    <source>
        <dbReference type="PROSITE" id="PS51462"/>
    </source>
</evidence>
<keyword evidence="2 4" id="KW-0378">Hydrolase</keyword>
<evidence type="ECO:0000313" key="5">
    <source>
        <dbReference type="Proteomes" id="UP000001937"/>
    </source>
</evidence>
<gene>
    <name evidence="4" type="ordered locus">Francci3_1811</name>
</gene>
<dbReference type="GO" id="GO:0016787">
    <property type="term" value="F:hydrolase activity"/>
    <property type="evidence" value="ECO:0007669"/>
    <property type="project" value="UniProtKB-KW"/>
</dbReference>
<dbReference type="HOGENOM" id="CLU_037162_9_3_11"/>
<evidence type="ECO:0000256" key="2">
    <source>
        <dbReference type="ARBA" id="ARBA00022801"/>
    </source>
</evidence>
<reference evidence="4 5" key="1">
    <citation type="journal article" date="2007" name="Genome Res.">
        <title>Genome characteristics of facultatively symbiotic Frankia sp. strains reflect host range and host plant biogeography.</title>
        <authorList>
            <person name="Normand P."/>
            <person name="Lapierre P."/>
            <person name="Tisa L.S."/>
            <person name="Gogarten J.P."/>
            <person name="Alloisio N."/>
            <person name="Bagnarol E."/>
            <person name="Bassi C.A."/>
            <person name="Berry A.M."/>
            <person name="Bickhart D.M."/>
            <person name="Choisne N."/>
            <person name="Couloux A."/>
            <person name="Cournoyer B."/>
            <person name="Cruveiller S."/>
            <person name="Daubin V."/>
            <person name="Demange N."/>
            <person name="Francino M.P."/>
            <person name="Goltsman E."/>
            <person name="Huang Y."/>
            <person name="Kopp O.R."/>
            <person name="Labarre L."/>
            <person name="Lapidus A."/>
            <person name="Lavire C."/>
            <person name="Marechal J."/>
            <person name="Martinez M."/>
            <person name="Mastronunzio J.E."/>
            <person name="Mullin B.C."/>
            <person name="Niemann J."/>
            <person name="Pujic P."/>
            <person name="Rawnsley T."/>
            <person name="Rouy Z."/>
            <person name="Schenowitz C."/>
            <person name="Sellstedt A."/>
            <person name="Tavares F."/>
            <person name="Tomkins J.P."/>
            <person name="Vallenet D."/>
            <person name="Valverde C."/>
            <person name="Wall L.G."/>
            <person name="Wang Y."/>
            <person name="Medigue C."/>
            <person name="Benson D.R."/>
        </authorList>
    </citation>
    <scope>NUCLEOTIDE SEQUENCE [LARGE SCALE GENOMIC DNA]</scope>
    <source>
        <strain evidence="5">DSM 45818 / CECT 9043 / CcI3</strain>
    </source>
</reference>
<dbReference type="eggNOG" id="COG1051">
    <property type="taxonomic scope" value="Bacteria"/>
</dbReference>
<dbReference type="STRING" id="106370.Francci3_1811"/>
<dbReference type="InterPro" id="IPR000086">
    <property type="entry name" value="NUDIX_hydrolase_dom"/>
</dbReference>
<name>Q2JC05_FRACC</name>
<sequence length="145" mass="16343">MGYRSVIDVMLLLIRDDAVLLALRSGTGFADGWWNVPSGKLEDGEDAASALCRESREEIGLHLDPASLTLASTVHFRNERGEARLGLFFQPECWHGEPVNAEPQKCARIAWFPLDEIPDSTYPYTRVGIDLHRRRENFAISGWET</sequence>
<dbReference type="Proteomes" id="UP000001937">
    <property type="component" value="Chromosome"/>
</dbReference>
<dbReference type="Pfam" id="PF00293">
    <property type="entry name" value="NUDIX"/>
    <property type="match status" value="1"/>
</dbReference>
<protein>
    <submittedName>
        <fullName evidence="4">NUDIX hydrolase</fullName>
    </submittedName>
</protein>
<dbReference type="CDD" id="cd04683">
    <property type="entry name" value="NUDIX_Hydrolase"/>
    <property type="match status" value="1"/>
</dbReference>
<proteinExistence type="predicted"/>
<dbReference type="KEGG" id="fra:Francci3_1811"/>
<comment type="cofactor">
    <cofactor evidence="1">
        <name>Mg(2+)</name>
        <dbReference type="ChEBI" id="CHEBI:18420"/>
    </cofactor>
</comment>
<feature type="domain" description="Nudix hydrolase" evidence="3">
    <location>
        <begin position="2"/>
        <end position="135"/>
    </location>
</feature>
<dbReference type="PROSITE" id="PS51462">
    <property type="entry name" value="NUDIX"/>
    <property type="match status" value="1"/>
</dbReference>
<dbReference type="PANTHER" id="PTHR43046">
    <property type="entry name" value="GDP-MANNOSE MANNOSYL HYDROLASE"/>
    <property type="match status" value="1"/>
</dbReference>
<organism evidence="4 5">
    <name type="scientific">Frankia casuarinae (strain DSM 45818 / CECT 9043 / HFP020203 / CcI3)</name>
    <dbReference type="NCBI Taxonomy" id="106370"/>
    <lineage>
        <taxon>Bacteria</taxon>
        <taxon>Bacillati</taxon>
        <taxon>Actinomycetota</taxon>
        <taxon>Actinomycetes</taxon>
        <taxon>Frankiales</taxon>
        <taxon>Frankiaceae</taxon>
        <taxon>Frankia</taxon>
    </lineage>
</organism>
<evidence type="ECO:0000313" key="4">
    <source>
        <dbReference type="EMBL" id="ABD11187.1"/>
    </source>
</evidence>
<dbReference type="InterPro" id="IPR020084">
    <property type="entry name" value="NUDIX_hydrolase_CS"/>
</dbReference>
<dbReference type="SUPFAM" id="SSF55811">
    <property type="entry name" value="Nudix"/>
    <property type="match status" value="1"/>
</dbReference>
<dbReference type="AlphaFoldDB" id="Q2JC05"/>
<dbReference type="InterPro" id="IPR015797">
    <property type="entry name" value="NUDIX_hydrolase-like_dom_sf"/>
</dbReference>
<dbReference type="Gene3D" id="3.90.79.10">
    <property type="entry name" value="Nucleoside Triphosphate Pyrophosphohydrolase"/>
    <property type="match status" value="1"/>
</dbReference>
<dbReference type="PANTHER" id="PTHR43046:SF16">
    <property type="entry name" value="ADP-RIBOSE PYROPHOSPHATASE YJHB-RELATED"/>
    <property type="match status" value="1"/>
</dbReference>
<keyword evidence="5" id="KW-1185">Reference proteome</keyword>
<accession>Q2JC05</accession>
<evidence type="ECO:0000256" key="1">
    <source>
        <dbReference type="ARBA" id="ARBA00001946"/>
    </source>
</evidence>
<dbReference type="EMBL" id="CP000249">
    <property type="protein sequence ID" value="ABD11187.1"/>
    <property type="molecule type" value="Genomic_DNA"/>
</dbReference>
<dbReference type="OrthoDB" id="21342at2"/>